<dbReference type="AlphaFoldDB" id="A0A840CY55"/>
<dbReference type="Proteomes" id="UP000560658">
    <property type="component" value="Unassembled WGS sequence"/>
</dbReference>
<protein>
    <submittedName>
        <fullName evidence="1">Uncharacterized protein</fullName>
    </submittedName>
</protein>
<reference evidence="1" key="1">
    <citation type="submission" date="2020-08" db="EMBL/GenBank/DDBJ databases">
        <title>Genomic Encyclopedia of Type Strains, Phase IV (KMG-IV): sequencing the most valuable type-strain genomes for metagenomic binning, comparative biology and taxonomic classification.</title>
        <authorList>
            <person name="Goeker M."/>
        </authorList>
    </citation>
    <scope>NUCLEOTIDE SEQUENCE [LARGE SCALE GENOMIC DNA]</scope>
    <source>
        <strain evidence="1">DSM 105720</strain>
    </source>
</reference>
<evidence type="ECO:0000313" key="1">
    <source>
        <dbReference type="EMBL" id="MBB4043801.1"/>
    </source>
</evidence>
<sequence length="131" mass="15411">MKKEPLQFGNFTVTRESGKEFDHIRIKAVSGIWGVSFRSDNEQFERIRMMANDKQFKSYFESWITMVYLVSNGMPDLDFIGDFFESYNAMNERFISASKTISDEEDAKIIEEEKKIIEIKEELQEEGDSHE</sequence>
<proteinExistence type="predicted"/>
<accession>A0A840CY55</accession>
<organism evidence="1 2">
    <name type="scientific">Bacteroides reticulotermitis</name>
    <dbReference type="NCBI Taxonomy" id="1133319"/>
    <lineage>
        <taxon>Bacteria</taxon>
        <taxon>Pseudomonadati</taxon>
        <taxon>Bacteroidota</taxon>
        <taxon>Bacteroidia</taxon>
        <taxon>Bacteroidales</taxon>
        <taxon>Bacteroidaceae</taxon>
        <taxon>Bacteroides</taxon>
    </lineage>
</organism>
<gene>
    <name evidence="1" type="ORF">GGR06_001587</name>
</gene>
<keyword evidence="2" id="KW-1185">Reference proteome</keyword>
<name>A0A840CY55_9BACE</name>
<dbReference type="RefSeq" id="WP_044161478.1">
    <property type="nucleotide sequence ID" value="NZ_JACIER010000005.1"/>
</dbReference>
<dbReference type="EMBL" id="JACIER010000005">
    <property type="protein sequence ID" value="MBB4043801.1"/>
    <property type="molecule type" value="Genomic_DNA"/>
</dbReference>
<evidence type="ECO:0000313" key="2">
    <source>
        <dbReference type="Proteomes" id="UP000560658"/>
    </source>
</evidence>
<comment type="caution">
    <text evidence="1">The sequence shown here is derived from an EMBL/GenBank/DDBJ whole genome shotgun (WGS) entry which is preliminary data.</text>
</comment>